<feature type="transmembrane region" description="Helical" evidence="1">
    <location>
        <begin position="346"/>
        <end position="367"/>
    </location>
</feature>
<feature type="transmembrane region" description="Helical" evidence="1">
    <location>
        <begin position="374"/>
        <end position="400"/>
    </location>
</feature>
<reference evidence="2 3" key="1">
    <citation type="submission" date="2019-02" db="EMBL/GenBank/DDBJ databases">
        <authorList>
            <person name="Fomenkov A."/>
            <person name="Dubinina G."/>
            <person name="Grabovich M."/>
            <person name="Vincze T."/>
            <person name="Roberts R.J."/>
        </authorList>
    </citation>
    <scope>NUCLEOTIDE SEQUENCE [LARGE SCALE GENOMIC DNA]</scope>
    <source>
        <strain evidence="2 3">P</strain>
    </source>
</reference>
<protein>
    <submittedName>
        <fullName evidence="2">Uncharacterized protein</fullName>
    </submittedName>
</protein>
<dbReference type="AlphaFoldDB" id="A0A5C1QD83"/>
<name>A0A5C1QD83_9SPIO</name>
<feature type="transmembrane region" description="Helical" evidence="1">
    <location>
        <begin position="229"/>
        <end position="252"/>
    </location>
</feature>
<sequence length="441" mass="51962">MLKKILLYSIILLQTLTLYSRENVLIVTTKENSYQKFKNIVDLNSKSINYDVEVILVKDKIDESDYQGSKEYLNNQIITPPLFSFYIDEVENNSIKLYGFSKKFRPPFKVAKILLSELNLEKKIAMEFPLYLTSLIRSPEIQNIYGEYNIPILIIRGEIDPDIILKTLETDINYENIHTHYYIHIFFDKVFYINESYILYSFLIFTFLVLLLINLYSKKAKFHLKHNRKYLFTIPLKILMIYIFYFISSLVIEYVVTLSGNSDFLVEFPKTIFIIKHLILFFIYGISFHIIKDSSFSKSPYFYSHSSFYLSTLIYLTFCFIFLPLGTFFMWQVVIVMLYINSKTMAMKKTFVILSPIVISLIFLRFLNGSYSFFVNIFNGSSFTGNIILTILICPFIFLQESYYRFTHRRQNKIAHTGDIILSIITLTVTITLIAIILELK</sequence>
<keyword evidence="1" id="KW-0812">Transmembrane</keyword>
<accession>A0A5C1QD83</accession>
<evidence type="ECO:0000313" key="2">
    <source>
        <dbReference type="EMBL" id="QEN05521.1"/>
    </source>
</evidence>
<keyword evidence="1" id="KW-1133">Transmembrane helix</keyword>
<dbReference type="Proteomes" id="UP000323824">
    <property type="component" value="Chromosome"/>
</dbReference>
<dbReference type="RefSeq" id="WP_149568759.1">
    <property type="nucleotide sequence ID" value="NZ_CP035807.1"/>
</dbReference>
<organism evidence="2 3">
    <name type="scientific">Thiospirochaeta perfilievii</name>
    <dbReference type="NCBI Taxonomy" id="252967"/>
    <lineage>
        <taxon>Bacteria</taxon>
        <taxon>Pseudomonadati</taxon>
        <taxon>Spirochaetota</taxon>
        <taxon>Spirochaetia</taxon>
        <taxon>Spirochaetales</taxon>
        <taxon>Spirochaetaceae</taxon>
        <taxon>Thiospirochaeta</taxon>
    </lineage>
</organism>
<proteinExistence type="predicted"/>
<feature type="transmembrane region" description="Helical" evidence="1">
    <location>
        <begin position="312"/>
        <end position="340"/>
    </location>
</feature>
<evidence type="ECO:0000313" key="3">
    <source>
        <dbReference type="Proteomes" id="UP000323824"/>
    </source>
</evidence>
<feature type="transmembrane region" description="Helical" evidence="1">
    <location>
        <begin position="420"/>
        <end position="440"/>
    </location>
</feature>
<feature type="transmembrane region" description="Helical" evidence="1">
    <location>
        <begin position="197"/>
        <end position="217"/>
    </location>
</feature>
<evidence type="ECO:0000256" key="1">
    <source>
        <dbReference type="SAM" id="Phobius"/>
    </source>
</evidence>
<dbReference type="KEGG" id="sper:EW093_12615"/>
<keyword evidence="3" id="KW-1185">Reference proteome</keyword>
<reference evidence="2 3" key="2">
    <citation type="submission" date="2019-09" db="EMBL/GenBank/DDBJ databases">
        <title>Complete Genome Sequence and Methylome Analysis of free living Spirochaetas.</title>
        <authorList>
            <person name="Leshcheva N."/>
            <person name="Mikheeva N."/>
        </authorList>
    </citation>
    <scope>NUCLEOTIDE SEQUENCE [LARGE SCALE GENOMIC DNA]</scope>
    <source>
        <strain evidence="2 3">P</strain>
    </source>
</reference>
<gene>
    <name evidence="2" type="ORF">EW093_12615</name>
</gene>
<feature type="transmembrane region" description="Helical" evidence="1">
    <location>
        <begin position="272"/>
        <end position="291"/>
    </location>
</feature>
<keyword evidence="1" id="KW-0472">Membrane</keyword>
<dbReference type="EMBL" id="CP035807">
    <property type="protein sequence ID" value="QEN05521.1"/>
    <property type="molecule type" value="Genomic_DNA"/>
</dbReference>